<dbReference type="InterPro" id="IPR047057">
    <property type="entry name" value="MerR_fam"/>
</dbReference>
<evidence type="ECO:0000259" key="3">
    <source>
        <dbReference type="PROSITE" id="PS50937"/>
    </source>
</evidence>
<dbReference type="GO" id="GO:0003677">
    <property type="term" value="F:DNA binding"/>
    <property type="evidence" value="ECO:0007669"/>
    <property type="project" value="UniProtKB-KW"/>
</dbReference>
<dbReference type="Gene3D" id="1.10.1660.10">
    <property type="match status" value="1"/>
</dbReference>
<keyword evidence="5" id="KW-1185">Reference proteome</keyword>
<dbReference type="EMBL" id="VFOS01000001">
    <property type="protein sequence ID" value="TQL64392.1"/>
    <property type="molecule type" value="Genomic_DNA"/>
</dbReference>
<comment type="caution">
    <text evidence="4">The sequence shown here is derived from an EMBL/GenBank/DDBJ whole genome shotgun (WGS) entry which is preliminary data.</text>
</comment>
<evidence type="ECO:0000256" key="2">
    <source>
        <dbReference type="SAM" id="MobiDB-lite"/>
    </source>
</evidence>
<dbReference type="InterPro" id="IPR009061">
    <property type="entry name" value="DNA-bd_dom_put_sf"/>
</dbReference>
<feature type="region of interest" description="Disordered" evidence="2">
    <location>
        <begin position="1"/>
        <end position="28"/>
    </location>
</feature>
<organism evidence="4 5">
    <name type="scientific">Rarobacter faecitabidus</name>
    <dbReference type="NCBI Taxonomy" id="13243"/>
    <lineage>
        <taxon>Bacteria</taxon>
        <taxon>Bacillati</taxon>
        <taxon>Actinomycetota</taxon>
        <taxon>Actinomycetes</taxon>
        <taxon>Micrococcales</taxon>
        <taxon>Rarobacteraceae</taxon>
        <taxon>Rarobacter</taxon>
    </lineage>
</organism>
<gene>
    <name evidence="4" type="ORF">FB461_0894</name>
</gene>
<sequence length="260" mass="28160">MGPVHQRAPLASPGEPGRINESTAPQAEAWPRGISRRASMRISDVLAALKAEFPAVSHSKLRFLEEQGLVEPVRTASGYRQYSPADIERIRFVLVEQRDRYLPLKVIKDKLAELDAGAAAHDQPLIPHLVTRDGVSEASSRSMHLDAVAQRSGISVGALQELVDNAVITVDADGRINAWDEPVITACAALQQQGLDARQLRAIRAAANRQIDVIDQLVRAVGRTHSPAAQAKRSSMAVDLGEMCAKAYTAMLRQGIVELG</sequence>
<feature type="domain" description="HTH merR-type" evidence="3">
    <location>
        <begin position="56"/>
        <end position="113"/>
    </location>
</feature>
<accession>A0A542ZVM4</accession>
<dbReference type="SMART" id="SM00422">
    <property type="entry name" value="HTH_MERR"/>
    <property type="match status" value="1"/>
</dbReference>
<protein>
    <submittedName>
        <fullName evidence="4">MerR-like DNA binding protein</fullName>
    </submittedName>
</protein>
<evidence type="ECO:0000313" key="5">
    <source>
        <dbReference type="Proteomes" id="UP000315389"/>
    </source>
</evidence>
<dbReference type="GO" id="GO:0003700">
    <property type="term" value="F:DNA-binding transcription factor activity"/>
    <property type="evidence" value="ECO:0007669"/>
    <property type="project" value="InterPro"/>
</dbReference>
<dbReference type="Pfam" id="PF13411">
    <property type="entry name" value="MerR_1"/>
    <property type="match status" value="1"/>
</dbReference>
<dbReference type="SUPFAM" id="SSF46955">
    <property type="entry name" value="Putative DNA-binding domain"/>
    <property type="match status" value="1"/>
</dbReference>
<dbReference type="OrthoDB" id="3191171at2"/>
<dbReference type="PROSITE" id="PS50937">
    <property type="entry name" value="HTH_MERR_2"/>
    <property type="match status" value="1"/>
</dbReference>
<proteinExistence type="predicted"/>
<evidence type="ECO:0000256" key="1">
    <source>
        <dbReference type="ARBA" id="ARBA00023125"/>
    </source>
</evidence>
<dbReference type="PANTHER" id="PTHR30204:SF89">
    <property type="entry name" value="HTH MERR-TYPE DOMAIN-CONTAINING PROTEIN"/>
    <property type="match status" value="1"/>
</dbReference>
<reference evidence="4 5" key="1">
    <citation type="submission" date="2019-06" db="EMBL/GenBank/DDBJ databases">
        <title>Sequencing the genomes of 1000 actinobacteria strains.</title>
        <authorList>
            <person name="Klenk H.-P."/>
        </authorList>
    </citation>
    <scope>NUCLEOTIDE SEQUENCE [LARGE SCALE GENOMIC DNA]</scope>
    <source>
        <strain evidence="4 5">DSM 4813</strain>
    </source>
</reference>
<name>A0A542ZVM4_RARFA</name>
<keyword evidence="1" id="KW-0238">DNA-binding</keyword>
<dbReference type="Proteomes" id="UP000315389">
    <property type="component" value="Unassembled WGS sequence"/>
</dbReference>
<dbReference type="AlphaFoldDB" id="A0A542ZVM4"/>
<dbReference type="CDD" id="cd00592">
    <property type="entry name" value="HTH_MerR-like"/>
    <property type="match status" value="1"/>
</dbReference>
<dbReference type="PANTHER" id="PTHR30204">
    <property type="entry name" value="REDOX-CYCLING DRUG-SENSING TRANSCRIPTIONAL ACTIVATOR SOXR"/>
    <property type="match status" value="1"/>
</dbReference>
<dbReference type="InterPro" id="IPR000551">
    <property type="entry name" value="MerR-type_HTH_dom"/>
</dbReference>
<evidence type="ECO:0000313" key="4">
    <source>
        <dbReference type="EMBL" id="TQL64392.1"/>
    </source>
</evidence>